<keyword evidence="2" id="KW-0813">Transport</keyword>
<evidence type="ECO:0000313" key="8">
    <source>
        <dbReference type="Proteomes" id="UP000095192"/>
    </source>
</evidence>
<dbReference type="Proteomes" id="UP000095192">
    <property type="component" value="Unassembled WGS sequence"/>
</dbReference>
<keyword evidence="5" id="KW-0472">Membrane</keyword>
<reference evidence="7 8" key="1">
    <citation type="journal article" date="2016" name="BMC Genomics">
        <title>Comparative genomics reveals Cyclospora cayetanensis possesses coccidia-like metabolism and invasion components but unique surface antigens.</title>
        <authorList>
            <person name="Liu S."/>
            <person name="Wang L."/>
            <person name="Zheng H."/>
            <person name="Xu Z."/>
            <person name="Roellig D.M."/>
            <person name="Li N."/>
            <person name="Frace M.A."/>
            <person name="Tang K."/>
            <person name="Arrowood M.J."/>
            <person name="Moss D.M."/>
            <person name="Zhang L."/>
            <person name="Feng Y."/>
            <person name="Xiao L."/>
        </authorList>
    </citation>
    <scope>NUCLEOTIDE SEQUENCE [LARGE SCALE GENOMIC DNA]</scope>
    <source>
        <strain evidence="7 8">CHN_HEN01</strain>
    </source>
</reference>
<dbReference type="GO" id="GO:0016020">
    <property type="term" value="C:membrane"/>
    <property type="evidence" value="ECO:0007669"/>
    <property type="project" value="UniProtKB-SubCell"/>
</dbReference>
<dbReference type="PANTHER" id="PTHR23505:SF52">
    <property type="entry name" value="MAJOR FACILITATOR SUPERFAMILY PROTEIN"/>
    <property type="match status" value="1"/>
</dbReference>
<name>A0A1D3D861_9EIME</name>
<dbReference type="PANTHER" id="PTHR23505">
    <property type="entry name" value="SPINSTER"/>
    <property type="match status" value="1"/>
</dbReference>
<evidence type="ECO:0000256" key="1">
    <source>
        <dbReference type="ARBA" id="ARBA00004141"/>
    </source>
</evidence>
<dbReference type="AlphaFoldDB" id="A0A1D3D861"/>
<organism evidence="7 8">
    <name type="scientific">Cyclospora cayetanensis</name>
    <dbReference type="NCBI Taxonomy" id="88456"/>
    <lineage>
        <taxon>Eukaryota</taxon>
        <taxon>Sar</taxon>
        <taxon>Alveolata</taxon>
        <taxon>Apicomplexa</taxon>
        <taxon>Conoidasida</taxon>
        <taxon>Coccidia</taxon>
        <taxon>Eucoccidiorida</taxon>
        <taxon>Eimeriorina</taxon>
        <taxon>Eimeriidae</taxon>
        <taxon>Cyclospora</taxon>
    </lineage>
</organism>
<dbReference type="InterPro" id="IPR044770">
    <property type="entry name" value="MFS_spinster-like"/>
</dbReference>
<dbReference type="InterPro" id="IPR036259">
    <property type="entry name" value="MFS_trans_sf"/>
</dbReference>
<dbReference type="VEuPathDB" id="ToxoDB:LOC34618439"/>
<evidence type="ECO:0000256" key="3">
    <source>
        <dbReference type="ARBA" id="ARBA00022692"/>
    </source>
</evidence>
<evidence type="ECO:0000256" key="4">
    <source>
        <dbReference type="ARBA" id="ARBA00022989"/>
    </source>
</evidence>
<keyword evidence="3" id="KW-0812">Transmembrane</keyword>
<keyword evidence="8" id="KW-1185">Reference proteome</keyword>
<dbReference type="VEuPathDB" id="ToxoDB:cyc_06999"/>
<evidence type="ECO:0000256" key="2">
    <source>
        <dbReference type="ARBA" id="ARBA00022448"/>
    </source>
</evidence>
<feature type="region of interest" description="Disordered" evidence="6">
    <location>
        <begin position="164"/>
        <end position="216"/>
    </location>
</feature>
<sequence>MCIAPFVGRATDWVHSRFPRQGRAAVAQLAILLRCLLMTIMLRSIDRVPSSLWSFLSVSCLIGLLAGWPGVGVNRPVLAEIVADAHRATVFSLVSTTEAVGAALLGAPLVGLLAERAFGYVPPAKKTVGAPQGAPRGGPQDGLSVAASSLEAADNAEALSNLEVGPLEDEDGDSDFELVDPTGAPLGPPAGGGGPPLGRQAPQRGALSLLHQGGLE</sequence>
<comment type="caution">
    <text evidence="7">The sequence shown here is derived from an EMBL/GenBank/DDBJ whole genome shotgun (WGS) entry which is preliminary data.</text>
</comment>
<evidence type="ECO:0000313" key="7">
    <source>
        <dbReference type="EMBL" id="OEH79652.1"/>
    </source>
</evidence>
<evidence type="ECO:0000256" key="5">
    <source>
        <dbReference type="ARBA" id="ARBA00023136"/>
    </source>
</evidence>
<proteinExistence type="predicted"/>
<comment type="subcellular location">
    <subcellularLocation>
        <location evidence="1">Membrane</location>
        <topology evidence="1">Multi-pass membrane protein</topology>
    </subcellularLocation>
</comment>
<dbReference type="SUPFAM" id="SSF103473">
    <property type="entry name" value="MFS general substrate transporter"/>
    <property type="match status" value="1"/>
</dbReference>
<evidence type="ECO:0000256" key="6">
    <source>
        <dbReference type="SAM" id="MobiDB-lite"/>
    </source>
</evidence>
<gene>
    <name evidence="7" type="ORF">cyc_06999</name>
</gene>
<dbReference type="InParanoid" id="A0A1D3D861"/>
<accession>A0A1D3D861</accession>
<keyword evidence="4" id="KW-1133">Transmembrane helix</keyword>
<feature type="compositionally biased region" description="Acidic residues" evidence="6">
    <location>
        <begin position="166"/>
        <end position="178"/>
    </location>
</feature>
<protein>
    <submittedName>
        <fullName evidence="7">Uncharacterized protein</fullName>
    </submittedName>
</protein>
<dbReference type="EMBL" id="JROU02000320">
    <property type="protein sequence ID" value="OEH79652.1"/>
    <property type="molecule type" value="Genomic_DNA"/>
</dbReference>
<dbReference type="Gene3D" id="1.20.1250.20">
    <property type="entry name" value="MFS general substrate transporter like domains"/>
    <property type="match status" value="1"/>
</dbReference>